<dbReference type="RefSeq" id="WP_156320126.1">
    <property type="nucleotide sequence ID" value="NZ_CP011452.2"/>
</dbReference>
<dbReference type="Proteomes" id="UP000034392">
    <property type="component" value="Chromosome"/>
</dbReference>
<evidence type="ECO:0000313" key="1">
    <source>
        <dbReference type="EMBL" id="AKH43150.1"/>
    </source>
</evidence>
<dbReference type="PATRIC" id="fig|1267766.3.peg.2142"/>
<accession>A0A0F7KWI9</accession>
<reference evidence="1" key="1">
    <citation type="submission" date="2015-05" db="EMBL/GenBank/DDBJ databases">
        <title>The complete genome of Altererythrobacter atlanticus strain 26DY36.</title>
        <authorList>
            <person name="Wu Y.-H."/>
            <person name="Cheng H."/>
            <person name="Wu X.-W."/>
        </authorList>
    </citation>
    <scope>NUCLEOTIDE SEQUENCE [LARGE SCALE GENOMIC DNA]</scope>
    <source>
        <strain evidence="1">26DY36</strain>
    </source>
</reference>
<sequence length="58" mass="5659">MLALGCLFPVLLAIGGAMIGAMLGGNTGTLWGGIGGLALGCAVPAIMLFALGSARNKR</sequence>
<name>A0A0F7KWI9_9SPHN</name>
<proteinExistence type="predicted"/>
<evidence type="ECO:0000313" key="2">
    <source>
        <dbReference type="Proteomes" id="UP000034392"/>
    </source>
</evidence>
<organism evidence="1 2">
    <name type="scientific">Croceibacterium atlanticum</name>
    <dbReference type="NCBI Taxonomy" id="1267766"/>
    <lineage>
        <taxon>Bacteria</taxon>
        <taxon>Pseudomonadati</taxon>
        <taxon>Pseudomonadota</taxon>
        <taxon>Alphaproteobacteria</taxon>
        <taxon>Sphingomonadales</taxon>
        <taxon>Erythrobacteraceae</taxon>
        <taxon>Croceibacterium</taxon>
    </lineage>
</organism>
<dbReference type="EMBL" id="CP011452">
    <property type="protein sequence ID" value="AKH43150.1"/>
    <property type="molecule type" value="Genomic_DNA"/>
</dbReference>
<keyword evidence="2" id="KW-1185">Reference proteome</keyword>
<dbReference type="KEGG" id="aay:WYH_02116"/>
<dbReference type="AlphaFoldDB" id="A0A0F7KWI9"/>
<protein>
    <submittedName>
        <fullName evidence="1">Uncharacterized protein</fullName>
    </submittedName>
</protein>
<gene>
    <name evidence="1" type="ORF">WYH_02116</name>
</gene>